<sequence length="351" mass="38942">MDRAFAMSPTHGRASGAGVERETLVIAFDSFPRAAFWRTISRDYLVPQVLYPDMPIAAIPPRRLIDMQALGAVCGLMVVNGQLPDKLSPFVIQYLIHRGNLDALRPSFVNEWNPELATDLKEWMRTDPAERDLTRFLQLFTTTIGVPLGRAFEGGSETLVSVLSTCAIRDADSVLPFLDVHCPEGFSDYLNTLRVLVGNPLLTFYSIFDSFLRAVGAPCPTRFAELTGAFHPSVDLDLINTPAFRPRVFVWALTGNPFINTAVGPDSRLEIFPARSTDSEYAPTNGHAHQAAAGTIQWCTCFSTGRFPIEYLLDLARAHYDGSTEPASFQEACDFWIMQQCCSVIGRHNML</sequence>
<dbReference type="EMBL" id="DF837903">
    <property type="protein sequence ID" value="GAT42414.1"/>
    <property type="molecule type" value="Genomic_DNA"/>
</dbReference>
<accession>A0ABQ0KWC5</accession>
<protein>
    <submittedName>
        <fullName evidence="1">Uncharacterized protein</fullName>
    </submittedName>
</protein>
<dbReference type="Proteomes" id="UP000815677">
    <property type="component" value="Unassembled WGS sequence"/>
</dbReference>
<evidence type="ECO:0000313" key="1">
    <source>
        <dbReference type="EMBL" id="GAT42414.1"/>
    </source>
</evidence>
<gene>
    <name evidence="1" type="ORF">MCHLO_00129</name>
</gene>
<name>A0ABQ0KWC5_MYCCL</name>
<reference evidence="1" key="1">
    <citation type="submission" date="2014-09" db="EMBL/GenBank/DDBJ databases">
        <title>Genome sequence of the luminous mushroom Mycena chlorophos for searching fungal bioluminescence genes.</title>
        <authorList>
            <person name="Tanaka Y."/>
            <person name="Kasuga D."/>
            <person name="Oba Y."/>
            <person name="Hase S."/>
            <person name="Sato K."/>
            <person name="Oba Y."/>
            <person name="Sakakibara Y."/>
        </authorList>
    </citation>
    <scope>NUCLEOTIDE SEQUENCE</scope>
</reference>
<evidence type="ECO:0000313" key="2">
    <source>
        <dbReference type="Proteomes" id="UP000815677"/>
    </source>
</evidence>
<organism evidence="1 2">
    <name type="scientific">Mycena chlorophos</name>
    <name type="common">Agaric fungus</name>
    <name type="synonym">Agaricus chlorophos</name>
    <dbReference type="NCBI Taxonomy" id="658473"/>
    <lineage>
        <taxon>Eukaryota</taxon>
        <taxon>Fungi</taxon>
        <taxon>Dikarya</taxon>
        <taxon>Basidiomycota</taxon>
        <taxon>Agaricomycotina</taxon>
        <taxon>Agaricomycetes</taxon>
        <taxon>Agaricomycetidae</taxon>
        <taxon>Agaricales</taxon>
        <taxon>Marasmiineae</taxon>
        <taxon>Mycenaceae</taxon>
        <taxon>Mycena</taxon>
    </lineage>
</organism>
<keyword evidence="2" id="KW-1185">Reference proteome</keyword>
<proteinExistence type="predicted"/>